<gene>
    <name evidence="2" type="ORF">SAMN05920897_108146</name>
</gene>
<accession>A0A1N6SNB1</accession>
<dbReference type="PANTHER" id="PTHR36179:SF2">
    <property type="entry name" value="LUD DOMAIN-CONTAINING PROTEIN"/>
    <property type="match status" value="1"/>
</dbReference>
<dbReference type="Proteomes" id="UP000186400">
    <property type="component" value="Unassembled WGS sequence"/>
</dbReference>
<protein>
    <submittedName>
        <fullName evidence="2">Uncharacterized ACR, YkgG family COG1556</fullName>
    </submittedName>
</protein>
<feature type="domain" description="LUD" evidence="1">
    <location>
        <begin position="3"/>
        <end position="201"/>
    </location>
</feature>
<dbReference type="STRING" id="159291.SAMN05920897_108146"/>
<evidence type="ECO:0000259" key="1">
    <source>
        <dbReference type="Pfam" id="PF02589"/>
    </source>
</evidence>
<dbReference type="RefSeq" id="WP_076488700.1">
    <property type="nucleotide sequence ID" value="NZ_FTMS01000008.1"/>
</dbReference>
<name>A0A1N6SNB1_9SPIO</name>
<sequence length="207" mass="23009">MEIKRTVENLEKNGFLVYMAETTVDAQKIVLEKIIPEINPSSISYGDSLTLEETFILDELRREKLIRMIEPIVDGTFDTTYESSRKGLLADLFMAGTNAITEQGELVNLDMVGNRIAGIIFGPKSVVLTVGTNKIVKNKAQAYGRIKKITAPRNAKRNSDLSVPCQETGICSDCTSEDRICNYWSIIDKCFPAGKIRIVLINESIGL</sequence>
<dbReference type="InterPro" id="IPR003741">
    <property type="entry name" value="LUD_dom"/>
</dbReference>
<dbReference type="AlphaFoldDB" id="A0A1N6SNB1"/>
<proteinExistence type="predicted"/>
<evidence type="ECO:0000313" key="3">
    <source>
        <dbReference type="Proteomes" id="UP000186400"/>
    </source>
</evidence>
<organism evidence="2 3">
    <name type="scientific">Alkalispirochaeta americana</name>
    <dbReference type="NCBI Taxonomy" id="159291"/>
    <lineage>
        <taxon>Bacteria</taxon>
        <taxon>Pseudomonadati</taxon>
        <taxon>Spirochaetota</taxon>
        <taxon>Spirochaetia</taxon>
        <taxon>Spirochaetales</taxon>
        <taxon>Spirochaetaceae</taxon>
        <taxon>Alkalispirochaeta</taxon>
    </lineage>
</organism>
<dbReference type="OrthoDB" id="9809147at2"/>
<dbReference type="EMBL" id="FTMS01000008">
    <property type="protein sequence ID" value="SIQ42492.1"/>
    <property type="molecule type" value="Genomic_DNA"/>
</dbReference>
<evidence type="ECO:0000313" key="2">
    <source>
        <dbReference type="EMBL" id="SIQ42492.1"/>
    </source>
</evidence>
<keyword evidence="3" id="KW-1185">Reference proteome</keyword>
<dbReference type="Pfam" id="PF02589">
    <property type="entry name" value="LUD_dom"/>
    <property type="match status" value="1"/>
</dbReference>
<dbReference type="PANTHER" id="PTHR36179">
    <property type="entry name" value="LUD_DOM DOMAIN-CONTAINING PROTEIN"/>
    <property type="match status" value="1"/>
</dbReference>
<reference evidence="2 3" key="1">
    <citation type="submission" date="2017-01" db="EMBL/GenBank/DDBJ databases">
        <authorList>
            <person name="Mah S.A."/>
            <person name="Swanson W.J."/>
            <person name="Moy G.W."/>
            <person name="Vacquier V.D."/>
        </authorList>
    </citation>
    <scope>NUCLEOTIDE SEQUENCE [LARGE SCALE GENOMIC DNA]</scope>
    <source>
        <strain evidence="2 3">ASpG1</strain>
    </source>
</reference>